<reference evidence="2 3" key="2">
    <citation type="submission" date="2017-10" db="EMBL/GenBank/DDBJ databases">
        <title>Genome analyses suggest a sexual origin of heterokaryosis in a supposedly ancient asexual fungus.</title>
        <authorList>
            <person name="Corradi N."/>
            <person name="Sedzielewska K."/>
            <person name="Noel J."/>
            <person name="Charron P."/>
            <person name="Farinelli L."/>
            <person name="Marton T."/>
            <person name="Kruger M."/>
            <person name="Pelin A."/>
            <person name="Brachmann A."/>
            <person name="Corradi N."/>
        </authorList>
    </citation>
    <scope>NUCLEOTIDE SEQUENCE [LARGE SCALE GENOMIC DNA]</scope>
    <source>
        <strain evidence="2 3">A1</strain>
    </source>
</reference>
<dbReference type="Proteomes" id="UP000232688">
    <property type="component" value="Unassembled WGS sequence"/>
</dbReference>
<evidence type="ECO:0000313" key="4">
    <source>
        <dbReference type="Proteomes" id="UP000684084"/>
    </source>
</evidence>
<reference evidence="2 3" key="1">
    <citation type="submission" date="2017-10" db="EMBL/GenBank/DDBJ databases">
        <title>Extensive intraspecific genome diversity in a model arbuscular mycorrhizal fungus.</title>
        <authorList>
            <person name="Chen E.C.H."/>
            <person name="Morin E."/>
            <person name="Baudet D."/>
            <person name="Noel J."/>
            <person name="Ndikumana S."/>
            <person name="Charron P."/>
            <person name="St-Onge C."/>
            <person name="Giorgi J."/>
            <person name="Grigoriev I.V."/>
            <person name="Roux C."/>
            <person name="Martin F.M."/>
            <person name="Corradi N."/>
        </authorList>
    </citation>
    <scope>NUCLEOTIDE SEQUENCE [LARGE SCALE GENOMIC DNA]</scope>
    <source>
        <strain evidence="2 3">A1</strain>
    </source>
</reference>
<reference evidence="1" key="3">
    <citation type="submission" date="2020-05" db="EMBL/GenBank/DDBJ databases">
        <authorList>
            <person name="Rincon C."/>
            <person name="Sanders R I."/>
            <person name="Robbins C."/>
            <person name="Chaturvedi A."/>
        </authorList>
    </citation>
    <scope>NUCLEOTIDE SEQUENCE</scope>
    <source>
        <strain evidence="1">CHB12</strain>
    </source>
</reference>
<sequence length="120" mass="13881">METWEIAQILLNFLHWRHVKNDHDIKNDNGDHLISGGKYIFSKEEYSKWVKSLKNRNNDPEFLKDHDIIITTYAILAQSDIKEKSGSEKIGINTKKTDKKGIFEGGILYLDQCLDASQTK</sequence>
<dbReference type="Proteomes" id="UP000684084">
    <property type="component" value="Unassembled WGS sequence"/>
</dbReference>
<gene>
    <name evidence="1" type="ORF">CHRIB12_LOCUS4250</name>
    <name evidence="2" type="ORF">RhiirA1_467408</name>
</gene>
<dbReference type="EMBL" id="LLXH01001075">
    <property type="protein sequence ID" value="PKC60875.1"/>
    <property type="molecule type" value="Genomic_DNA"/>
</dbReference>
<accession>A0A2I1EWJ3</accession>
<evidence type="ECO:0000313" key="1">
    <source>
        <dbReference type="EMBL" id="CAB5346643.1"/>
    </source>
</evidence>
<dbReference type="AlphaFoldDB" id="A0A2I1EWJ3"/>
<dbReference type="OrthoDB" id="10269042at2759"/>
<organism evidence="1 4">
    <name type="scientific">Rhizophagus irregularis</name>
    <dbReference type="NCBI Taxonomy" id="588596"/>
    <lineage>
        <taxon>Eukaryota</taxon>
        <taxon>Fungi</taxon>
        <taxon>Fungi incertae sedis</taxon>
        <taxon>Mucoromycota</taxon>
        <taxon>Glomeromycotina</taxon>
        <taxon>Glomeromycetes</taxon>
        <taxon>Glomerales</taxon>
        <taxon>Glomeraceae</taxon>
        <taxon>Rhizophagus</taxon>
    </lineage>
</organism>
<proteinExistence type="predicted"/>
<evidence type="ECO:0000313" key="2">
    <source>
        <dbReference type="EMBL" id="PKC60875.1"/>
    </source>
</evidence>
<protein>
    <submittedName>
        <fullName evidence="1">Uncharacterized protein</fullName>
    </submittedName>
</protein>
<evidence type="ECO:0000313" key="3">
    <source>
        <dbReference type="Proteomes" id="UP000232688"/>
    </source>
</evidence>
<name>A0A2I1EWJ3_9GLOM</name>
<dbReference type="EMBL" id="CAGKOT010000006">
    <property type="protein sequence ID" value="CAB5346643.1"/>
    <property type="molecule type" value="Genomic_DNA"/>
</dbReference>
<dbReference type="VEuPathDB" id="FungiDB:RhiirFUN_021510"/>
<comment type="caution">
    <text evidence="1">The sequence shown here is derived from an EMBL/GenBank/DDBJ whole genome shotgun (WGS) entry which is preliminary data.</text>
</comment>
<dbReference type="VEuPathDB" id="FungiDB:RhiirA1_467408"/>